<evidence type="ECO:0000313" key="2">
    <source>
        <dbReference type="Proteomes" id="UP000024404"/>
    </source>
</evidence>
<proteinExistence type="predicted"/>
<dbReference type="EnsemblMetazoa" id="OVOC12955.1">
    <property type="protein sequence ID" value="OVOC12955.1"/>
    <property type="gene ID" value="WBGene00249764"/>
</dbReference>
<dbReference type="EMBL" id="CMVM020001034">
    <property type="status" value="NOT_ANNOTATED_CDS"/>
    <property type="molecule type" value="Genomic_DNA"/>
</dbReference>
<name>A0A8R1XPT2_ONCVO</name>
<dbReference type="Proteomes" id="UP000024404">
    <property type="component" value="Unassembled WGS sequence"/>
</dbReference>
<sequence length="122" mass="13845">MNFRFSGRNTCNVDVPGSSHYCNSFPQQFFDNNIQRNQTIPMSCSYNIERTSDIPSLIDSNRLNLNTTTMDDLNDLFGTMNFGETSNPFTQSCFPRINMENYTGTNATVSHVSSNDTPYRIS</sequence>
<organism evidence="1 2">
    <name type="scientific">Onchocerca volvulus</name>
    <dbReference type="NCBI Taxonomy" id="6282"/>
    <lineage>
        <taxon>Eukaryota</taxon>
        <taxon>Metazoa</taxon>
        <taxon>Ecdysozoa</taxon>
        <taxon>Nematoda</taxon>
        <taxon>Chromadorea</taxon>
        <taxon>Rhabditida</taxon>
        <taxon>Spirurina</taxon>
        <taxon>Spiruromorpha</taxon>
        <taxon>Filarioidea</taxon>
        <taxon>Onchocercidae</taxon>
        <taxon>Onchocerca</taxon>
    </lineage>
</organism>
<accession>A0A8R1XPT2</accession>
<dbReference type="AlphaFoldDB" id="A0A8R1XPT2"/>
<reference evidence="1" key="2">
    <citation type="submission" date="2022-06" db="UniProtKB">
        <authorList>
            <consortium name="EnsemblMetazoa"/>
        </authorList>
    </citation>
    <scope>IDENTIFICATION</scope>
</reference>
<keyword evidence="2" id="KW-1185">Reference proteome</keyword>
<reference evidence="2" key="1">
    <citation type="submission" date="2013-10" db="EMBL/GenBank/DDBJ databases">
        <title>Genome sequencing of Onchocerca volvulus.</title>
        <authorList>
            <person name="Cotton J."/>
            <person name="Tsai J."/>
            <person name="Stanley E."/>
            <person name="Tracey A."/>
            <person name="Holroyd N."/>
            <person name="Lustigman S."/>
            <person name="Berriman M."/>
        </authorList>
    </citation>
    <scope>NUCLEOTIDE SEQUENCE</scope>
</reference>
<protein>
    <submittedName>
        <fullName evidence="1">Uncharacterized protein</fullName>
    </submittedName>
</protein>
<evidence type="ECO:0000313" key="1">
    <source>
        <dbReference type="EnsemblMetazoa" id="OVOC12955.1"/>
    </source>
</evidence>